<dbReference type="EMBL" id="FXUG01000019">
    <property type="protein sequence ID" value="SMP75495.1"/>
    <property type="molecule type" value="Genomic_DNA"/>
</dbReference>
<name>A0ABY1QMD6_9BACT</name>
<protein>
    <submittedName>
        <fullName evidence="1">Uncharacterized protein</fullName>
    </submittedName>
</protein>
<proteinExistence type="predicted"/>
<organism evidence="1 2">
    <name type="scientific">Neorhodopirellula lusitana</name>
    <dbReference type="NCBI Taxonomy" id="445327"/>
    <lineage>
        <taxon>Bacteria</taxon>
        <taxon>Pseudomonadati</taxon>
        <taxon>Planctomycetota</taxon>
        <taxon>Planctomycetia</taxon>
        <taxon>Pirellulales</taxon>
        <taxon>Pirellulaceae</taxon>
        <taxon>Neorhodopirellula</taxon>
    </lineage>
</organism>
<reference evidence="1 2" key="1">
    <citation type="submission" date="2017-05" db="EMBL/GenBank/DDBJ databases">
        <authorList>
            <person name="Varghese N."/>
            <person name="Submissions S."/>
        </authorList>
    </citation>
    <scope>NUCLEOTIDE SEQUENCE [LARGE SCALE GENOMIC DNA]</scope>
    <source>
        <strain evidence="1 2">DSM 25457</strain>
    </source>
</reference>
<evidence type="ECO:0000313" key="2">
    <source>
        <dbReference type="Proteomes" id="UP001158067"/>
    </source>
</evidence>
<gene>
    <name evidence="1" type="ORF">SAMN06265222_11954</name>
</gene>
<keyword evidence="2" id="KW-1185">Reference proteome</keyword>
<dbReference type="RefSeq" id="WP_283435067.1">
    <property type="nucleotide sequence ID" value="NZ_FXUG01000019.1"/>
</dbReference>
<sequence length="91" mass="9893">MKVKTQQLLGKQTTAPVEVIVDGCVVHLGAGVKSASTPSRARRCYKTLDWSIRFTPAAGTLMATGKQYLPRLNSAQEHVHVLVVCQSTNNK</sequence>
<comment type="caution">
    <text evidence="1">The sequence shown here is derived from an EMBL/GenBank/DDBJ whole genome shotgun (WGS) entry which is preliminary data.</text>
</comment>
<accession>A0ABY1QMD6</accession>
<evidence type="ECO:0000313" key="1">
    <source>
        <dbReference type="EMBL" id="SMP75495.1"/>
    </source>
</evidence>
<dbReference type="Proteomes" id="UP001158067">
    <property type="component" value="Unassembled WGS sequence"/>
</dbReference>